<organism evidence="2 3">
    <name type="scientific">Zalerion maritima</name>
    <dbReference type="NCBI Taxonomy" id="339359"/>
    <lineage>
        <taxon>Eukaryota</taxon>
        <taxon>Fungi</taxon>
        <taxon>Dikarya</taxon>
        <taxon>Ascomycota</taxon>
        <taxon>Pezizomycotina</taxon>
        <taxon>Sordariomycetes</taxon>
        <taxon>Lulworthiomycetidae</taxon>
        <taxon>Lulworthiales</taxon>
        <taxon>Lulworthiaceae</taxon>
        <taxon>Zalerion</taxon>
    </lineage>
</organism>
<evidence type="ECO:0000256" key="1">
    <source>
        <dbReference type="SAM" id="SignalP"/>
    </source>
</evidence>
<feature type="chain" id="PRO_5042014154" evidence="1">
    <location>
        <begin position="24"/>
        <end position="73"/>
    </location>
</feature>
<dbReference type="EMBL" id="JAKWBI020000012">
    <property type="protein sequence ID" value="KAJ2906574.1"/>
    <property type="molecule type" value="Genomic_DNA"/>
</dbReference>
<evidence type="ECO:0000313" key="3">
    <source>
        <dbReference type="Proteomes" id="UP001201980"/>
    </source>
</evidence>
<accession>A0AAD5RY02</accession>
<evidence type="ECO:0000313" key="2">
    <source>
        <dbReference type="EMBL" id="KAJ2906574.1"/>
    </source>
</evidence>
<keyword evidence="1" id="KW-0732">Signal</keyword>
<gene>
    <name evidence="2" type="ORF">MKZ38_001217</name>
</gene>
<comment type="caution">
    <text evidence="2">The sequence shown here is derived from an EMBL/GenBank/DDBJ whole genome shotgun (WGS) entry which is preliminary data.</text>
</comment>
<dbReference type="Proteomes" id="UP001201980">
    <property type="component" value="Unassembled WGS sequence"/>
</dbReference>
<proteinExistence type="predicted"/>
<name>A0AAD5RY02_9PEZI</name>
<dbReference type="AlphaFoldDB" id="A0AAD5RY02"/>
<protein>
    <submittedName>
        <fullName evidence="2">Uncharacterized protein</fullName>
    </submittedName>
</protein>
<feature type="signal peptide" evidence="1">
    <location>
        <begin position="1"/>
        <end position="23"/>
    </location>
</feature>
<reference evidence="2" key="1">
    <citation type="submission" date="2022-07" db="EMBL/GenBank/DDBJ databases">
        <title>Draft genome sequence of Zalerion maritima ATCC 34329, a (micro)plastics degrading marine fungus.</title>
        <authorList>
            <person name="Paco A."/>
            <person name="Goncalves M.F.M."/>
            <person name="Rocha-Santos T.A.P."/>
            <person name="Alves A."/>
        </authorList>
    </citation>
    <scope>NUCLEOTIDE SEQUENCE</scope>
    <source>
        <strain evidence="2">ATCC 34329</strain>
    </source>
</reference>
<keyword evidence="3" id="KW-1185">Reference proteome</keyword>
<sequence length="73" mass="7889">MKFITAILALATAAVAVPTEAHAEHCTPGTYSCTHDCQGWRVCGTSTLWVYAGACPPKTSCYFNEENQSPYCI</sequence>